<feature type="compositionally biased region" description="Low complexity" evidence="1">
    <location>
        <begin position="44"/>
        <end position="60"/>
    </location>
</feature>
<gene>
    <name evidence="2" type="ORF">HK100_007857</name>
</gene>
<comment type="caution">
    <text evidence="2">The sequence shown here is derived from an EMBL/GenBank/DDBJ whole genome shotgun (WGS) entry which is preliminary data.</text>
</comment>
<reference evidence="2" key="1">
    <citation type="submission" date="2020-05" db="EMBL/GenBank/DDBJ databases">
        <title>Phylogenomic resolution of chytrid fungi.</title>
        <authorList>
            <person name="Stajich J.E."/>
            <person name="Amses K."/>
            <person name="Simmons R."/>
            <person name="Seto K."/>
            <person name="Myers J."/>
            <person name="Bonds A."/>
            <person name="Quandt C.A."/>
            <person name="Barry K."/>
            <person name="Liu P."/>
            <person name="Grigoriev I."/>
            <person name="Longcore J.E."/>
            <person name="James T.Y."/>
        </authorList>
    </citation>
    <scope>NUCLEOTIDE SEQUENCE</scope>
    <source>
        <strain evidence="2">JEL0513</strain>
    </source>
</reference>
<evidence type="ECO:0000313" key="2">
    <source>
        <dbReference type="EMBL" id="KAJ3089096.1"/>
    </source>
</evidence>
<proteinExistence type="predicted"/>
<protein>
    <submittedName>
        <fullName evidence="2">Uncharacterized protein</fullName>
    </submittedName>
</protein>
<keyword evidence="3" id="KW-1185">Reference proteome</keyword>
<feature type="non-terminal residue" evidence="2">
    <location>
        <position position="158"/>
    </location>
</feature>
<feature type="region of interest" description="Disordered" evidence="1">
    <location>
        <begin position="98"/>
        <end position="137"/>
    </location>
</feature>
<feature type="region of interest" description="Disordered" evidence="1">
    <location>
        <begin position="35"/>
        <end position="60"/>
    </location>
</feature>
<feature type="compositionally biased region" description="Low complexity" evidence="1">
    <location>
        <begin position="117"/>
        <end position="137"/>
    </location>
</feature>
<evidence type="ECO:0000313" key="3">
    <source>
        <dbReference type="Proteomes" id="UP001211907"/>
    </source>
</evidence>
<feature type="compositionally biased region" description="Polar residues" evidence="1">
    <location>
        <begin position="101"/>
        <end position="111"/>
    </location>
</feature>
<dbReference type="EMBL" id="JADGJH010003739">
    <property type="protein sequence ID" value="KAJ3089096.1"/>
    <property type="molecule type" value="Genomic_DNA"/>
</dbReference>
<sequence>MQSNDDMLEMGGVIRKTLVSSGCTIDTVGEYLTTGDDNGRATETNNNTININNKNSSNQNNYNCNNSSINSTSFSVSVGTLRGGNGSGGVIGVAEVDTRSNRSSTVPSTSLGRDLFSSGTPTTTITTTSTNPNSNSTASLYHVYEESYARSYALLLES</sequence>
<evidence type="ECO:0000256" key="1">
    <source>
        <dbReference type="SAM" id="MobiDB-lite"/>
    </source>
</evidence>
<dbReference type="AlphaFoldDB" id="A0AAD5SR96"/>
<dbReference type="Proteomes" id="UP001211907">
    <property type="component" value="Unassembled WGS sequence"/>
</dbReference>
<name>A0AAD5SR96_9FUNG</name>
<organism evidence="2 3">
    <name type="scientific">Physocladia obscura</name>
    <dbReference type="NCBI Taxonomy" id="109957"/>
    <lineage>
        <taxon>Eukaryota</taxon>
        <taxon>Fungi</taxon>
        <taxon>Fungi incertae sedis</taxon>
        <taxon>Chytridiomycota</taxon>
        <taxon>Chytridiomycota incertae sedis</taxon>
        <taxon>Chytridiomycetes</taxon>
        <taxon>Chytridiales</taxon>
        <taxon>Chytriomycetaceae</taxon>
        <taxon>Physocladia</taxon>
    </lineage>
</organism>
<accession>A0AAD5SR96</accession>